<dbReference type="InterPro" id="IPR000488">
    <property type="entry name" value="Death_dom"/>
</dbReference>
<dbReference type="EnsemblMetazoa" id="XM_020004709.1">
    <property type="protein sequence ID" value="XP_019860268.1"/>
    <property type="gene ID" value="LOC109588559"/>
</dbReference>
<accession>A0AAN0JTP1</accession>
<keyword evidence="4" id="KW-1185">Reference proteome</keyword>
<dbReference type="AlphaFoldDB" id="A0AAN0JTP1"/>
<dbReference type="SUPFAM" id="SSF52047">
    <property type="entry name" value="RNI-like"/>
    <property type="match status" value="1"/>
</dbReference>
<feature type="region of interest" description="Disordered" evidence="1">
    <location>
        <begin position="703"/>
        <end position="740"/>
    </location>
</feature>
<dbReference type="Gene3D" id="3.80.10.10">
    <property type="entry name" value="Ribonuclease Inhibitor"/>
    <property type="match status" value="2"/>
</dbReference>
<dbReference type="PANTHER" id="PTHR24114:SF2">
    <property type="entry name" value="F-BOX DOMAIN-CONTAINING PROTEIN-RELATED"/>
    <property type="match status" value="1"/>
</dbReference>
<dbReference type="InterPro" id="IPR032675">
    <property type="entry name" value="LRR_dom_sf"/>
</dbReference>
<dbReference type="Gene3D" id="1.10.533.10">
    <property type="entry name" value="Death Domain, Fas"/>
    <property type="match status" value="1"/>
</dbReference>
<evidence type="ECO:0000259" key="2">
    <source>
        <dbReference type="PROSITE" id="PS50017"/>
    </source>
</evidence>
<proteinExistence type="predicted"/>
<feature type="domain" description="Death" evidence="2">
    <location>
        <begin position="32"/>
        <end position="86"/>
    </location>
</feature>
<evidence type="ECO:0000313" key="3">
    <source>
        <dbReference type="EnsemblMetazoa" id="XP_019860268.1"/>
    </source>
</evidence>
<feature type="compositionally biased region" description="Acidic residues" evidence="1">
    <location>
        <begin position="703"/>
        <end position="720"/>
    </location>
</feature>
<dbReference type="Proteomes" id="UP000007879">
    <property type="component" value="Unassembled WGS sequence"/>
</dbReference>
<dbReference type="RefSeq" id="XP_019860268.1">
    <property type="nucleotide sequence ID" value="XM_020004709.1"/>
</dbReference>
<name>A0AAN0JTP1_AMPQE</name>
<dbReference type="SMART" id="SM00368">
    <property type="entry name" value="LRR_RI"/>
    <property type="match status" value="3"/>
</dbReference>
<dbReference type="GeneID" id="109588559"/>
<reference evidence="4" key="1">
    <citation type="journal article" date="2010" name="Nature">
        <title>The Amphimedon queenslandica genome and the evolution of animal complexity.</title>
        <authorList>
            <person name="Srivastava M."/>
            <person name="Simakov O."/>
            <person name="Chapman J."/>
            <person name="Fahey B."/>
            <person name="Gauthier M.E."/>
            <person name="Mitros T."/>
            <person name="Richards G.S."/>
            <person name="Conaco C."/>
            <person name="Dacre M."/>
            <person name="Hellsten U."/>
            <person name="Larroux C."/>
            <person name="Putnam N.H."/>
            <person name="Stanke M."/>
            <person name="Adamska M."/>
            <person name="Darling A."/>
            <person name="Degnan S.M."/>
            <person name="Oakley T.H."/>
            <person name="Plachetzki D.C."/>
            <person name="Zhai Y."/>
            <person name="Adamski M."/>
            <person name="Calcino A."/>
            <person name="Cummins S.F."/>
            <person name="Goodstein D.M."/>
            <person name="Harris C."/>
            <person name="Jackson D.J."/>
            <person name="Leys S.P."/>
            <person name="Shu S."/>
            <person name="Woodcroft B.J."/>
            <person name="Vervoort M."/>
            <person name="Kosik K.S."/>
            <person name="Manning G."/>
            <person name="Degnan B.M."/>
            <person name="Rokhsar D.S."/>
        </authorList>
    </citation>
    <scope>NUCLEOTIDE SEQUENCE [LARGE SCALE GENOMIC DNA]</scope>
</reference>
<dbReference type="InterPro" id="IPR052394">
    <property type="entry name" value="LRR-containing"/>
</dbReference>
<sequence>MATQHKKSSYNSFLSATPTIKELTEYVDVSTNWYIVGTMLDLDQKRLRSIKERGGSDTDKIIEMFNLWLTTTPTASRKQVLETLRKKVVGENTLADEYEKHLKELHEATYTPPSTEAVYVLQSNIQSLNEALVSPVQVSQLLYCKGCISEATLDEMERIDQSRSLDDKKTTLLTAIQETVSSDYRKLKDIATVLSDVEETRDIANEIMSNVENMPEEEDQVVQLFTQEMGSSDESHASNVLRNNYSALSQSITEPVRMARLLHEEVISDEALSRVISTRGSVSDSRAVLLKAVRGAVHSNYKHLELFVTVLRKFSKTAHIGDAIFEAYTKHFNYYDEYSEEAEIHLAEIPVDVMSEENSQLKSMPTSSSLDDKEINEHNDNKILFPRDMRNKFMKMRRKFGSTVLKVCHKFVCRENVLNIDEMKELISDWFPDLKPQLSYKNTVGEVLKVLKRKCSIIDISPLEDLASEFDIEEAKPIIKSFKEEAKNFCKSVSVSLCLDEKLQAVATPSRLLCETVVFVFNWDPDEHTLQDINDVLFELEPLHKCHIQMDKVGTGQSVVVACYCATEYTGLLIMDVLGMMDTLQRKGLKEFIVGNFTLWNATQVVSKNTVVTDILVQINDLKAALRDRDEKIMATETELAAFMELSENRLKEIEAVKIDLYKSQRINVQKEEVITELKEKISILFEEVIEKENLLKQYLEETDSEESSYEGVPEADESLDTSTSKSSYEEVPEADESLNTSTSIVQEDGEVEWSQDGVHLLNPSVDQCMEVITKLEDKHEIMTLTDSSSDSIQFLIPTILEGRTIKRLVVLSAFLTHDDILSFIFQLSTNKSLTMLQISNDSISDDGVVALAQSLQYNETLEYLQLQYNRGITSACAQSIAKLLNSNKTLTYLNLYDTNIDSHGAVILSESLQTNNTLNLLWLDRQHKDTCSALPYFEQIKNRLNFW</sequence>
<dbReference type="KEGG" id="aqu:109588559"/>
<protein>
    <recommendedName>
        <fullName evidence="2">Death domain-containing protein</fullName>
    </recommendedName>
</protein>
<dbReference type="GO" id="GO:0007165">
    <property type="term" value="P:signal transduction"/>
    <property type="evidence" value="ECO:0007669"/>
    <property type="project" value="InterPro"/>
</dbReference>
<dbReference type="PROSITE" id="PS50017">
    <property type="entry name" value="DEATH_DOMAIN"/>
    <property type="match status" value="1"/>
</dbReference>
<evidence type="ECO:0000313" key="4">
    <source>
        <dbReference type="Proteomes" id="UP000007879"/>
    </source>
</evidence>
<reference evidence="3" key="2">
    <citation type="submission" date="2024-06" db="UniProtKB">
        <authorList>
            <consortium name="EnsemblMetazoa"/>
        </authorList>
    </citation>
    <scope>IDENTIFICATION</scope>
</reference>
<dbReference type="PANTHER" id="PTHR24114">
    <property type="entry name" value="LEUCINE RICH REPEAT FAMILY PROTEIN"/>
    <property type="match status" value="1"/>
</dbReference>
<evidence type="ECO:0000256" key="1">
    <source>
        <dbReference type="SAM" id="MobiDB-lite"/>
    </source>
</evidence>
<organism evidence="3 4">
    <name type="scientific">Amphimedon queenslandica</name>
    <name type="common">Sponge</name>
    <dbReference type="NCBI Taxonomy" id="400682"/>
    <lineage>
        <taxon>Eukaryota</taxon>
        <taxon>Metazoa</taxon>
        <taxon>Porifera</taxon>
        <taxon>Demospongiae</taxon>
        <taxon>Heteroscleromorpha</taxon>
        <taxon>Haplosclerida</taxon>
        <taxon>Niphatidae</taxon>
        <taxon>Amphimedon</taxon>
    </lineage>
</organism>
<dbReference type="InterPro" id="IPR011029">
    <property type="entry name" value="DEATH-like_dom_sf"/>
</dbReference>